<evidence type="ECO:0000256" key="3">
    <source>
        <dbReference type="ARBA" id="ARBA00019824"/>
    </source>
</evidence>
<keyword evidence="6 10" id="KW-0418">Kinase</keyword>
<feature type="compositionally biased region" description="Polar residues" evidence="8">
    <location>
        <begin position="703"/>
        <end position="712"/>
    </location>
</feature>
<sequence>MAKGNKRKISDKKNSICETINSTDLCPERTSLPTNINTQIKLDFQNDFFYTDNATPIPIIDPETLQLTQQKNINFSNNATSSKNSKKSLKKLRKDKKNAVDTSHFISTWFPKHQSNYFKRKVSFLQSDSKKIQLDSLVLGFCQSQKLVFQGAVLARLVKGSAEIAGNKLVQNQWVRVYSAALQSLFYIQSTPLLQPDLNLSLDSNHNSLFKDYPASFQELYSKIVNNHETVIEVVQSNCGIMDIEQVSPIYKYLFYPKRYKKPDSKNLTDPKFRLELDYRRDVSIQGFYPIWSLDFNFSSSIKTSALKFLDSWNAIASDLIRHQTQLQTDTINCSDDNSAHNSSSHNNLDPNIKIIIAGQKSSGKSTFSRFLRAKFSSSFEKVYYLETDLGQPDLGPIGVVALHVIYIQRVPATTDIYFDSEFSSFKNLKTIGPPFASSSNYYYNSDPSTELFDENLETSIDYRGTLLGAINLGTTTSKYNPERYISAIQKMVSLYHSQTKTSVSAQDKCNYPLIVNTQGWVKSLGLDLLADICDIVQPTHYLQMSADTLDNRFYVDDMGCLPEFTIRRFVPIVFSETEQNGMSLLSPEHQEKRKPSITLKPPYSLETLEIEITPNNSFKDNVIPEDSQSNLVPRDLNNQKFITETFNDDQIVIDQISKSDDNGGNNLENEPISELSPPLNSDDDDEKFKEDGFGLDSKPFDSRSNIQASERNNQSKLAISNLMNIRNHRAHTFDSKSISILSHLYGFSFCPSYGTSNKSSLDSSSEKCGHDKWLFNLPLVNRLPVIIPFKSVTIFLCENDVDACLIPRLLNGSLVSVSARILVEESMDSEDYTDNLSQPEDFSMDDTSGSKSKTKNLSVVNSWPSLAYEFLSYAVIHFVDLDSACFHLLLPPSARFPRPLSHPRDYNSIQLAFSVNPGPQESGVELPLMARSHGATVSKSNAIKLGGISSDSDLDLQNDSDSDSDPGTQPPNNTETSADLDADTASAPNRTKKSGRIITTKFGGIDIPYLATSIQ</sequence>
<dbReference type="AlphaFoldDB" id="A0A1R0GPS1"/>
<evidence type="ECO:0000256" key="8">
    <source>
        <dbReference type="SAM" id="MobiDB-lite"/>
    </source>
</evidence>
<name>A0A1R0GPS1_9FUNG</name>
<proteinExistence type="inferred from homology"/>
<dbReference type="STRING" id="133383.A0A1R0GPS1"/>
<comment type="caution">
    <text evidence="10">The sequence shown here is derived from an EMBL/GenBank/DDBJ whole genome shotgun (WGS) entry which is preliminary data.</text>
</comment>
<reference evidence="10 11" key="1">
    <citation type="journal article" date="2016" name="Mol. Biol. Evol.">
        <title>Genome-Wide Survey of Gut Fungi (Harpellales) Reveals the First Horizontally Transferred Ubiquitin Gene from a Mosquito Host.</title>
        <authorList>
            <person name="Wang Y."/>
            <person name="White M.M."/>
            <person name="Kvist S."/>
            <person name="Moncalvo J.M."/>
        </authorList>
    </citation>
    <scope>NUCLEOTIDE SEQUENCE [LARGE SCALE GENOMIC DNA]</scope>
    <source>
        <strain evidence="10 11">ALG-7-W6</strain>
    </source>
</reference>
<gene>
    <name evidence="10" type="ORF">AYI68_g7057</name>
</gene>
<evidence type="ECO:0000313" key="10">
    <source>
        <dbReference type="EMBL" id="OLY78884.1"/>
    </source>
</evidence>
<accession>A0A1R0GPS1</accession>
<feature type="compositionally biased region" description="Low complexity" evidence="8">
    <location>
        <begin position="977"/>
        <end position="988"/>
    </location>
</feature>
<dbReference type="InterPro" id="IPR032319">
    <property type="entry name" value="CLP1_P"/>
</dbReference>
<evidence type="ECO:0000259" key="9">
    <source>
        <dbReference type="Pfam" id="PF16575"/>
    </source>
</evidence>
<evidence type="ECO:0000256" key="4">
    <source>
        <dbReference type="ARBA" id="ARBA00022679"/>
    </source>
</evidence>
<dbReference type="EMBL" id="LSSL01005363">
    <property type="protein sequence ID" value="OLY78884.1"/>
    <property type="molecule type" value="Genomic_DNA"/>
</dbReference>
<evidence type="ECO:0000256" key="5">
    <source>
        <dbReference type="ARBA" id="ARBA00022741"/>
    </source>
</evidence>
<keyword evidence="5" id="KW-0547">Nucleotide-binding</keyword>
<dbReference type="InterPro" id="IPR027417">
    <property type="entry name" value="P-loop_NTPase"/>
</dbReference>
<keyword evidence="7" id="KW-0067">ATP-binding</keyword>
<feature type="domain" description="Clp1 P-loop" evidence="9">
    <location>
        <begin position="359"/>
        <end position="406"/>
    </location>
</feature>
<dbReference type="OrthoDB" id="2405412at2759"/>
<evidence type="ECO:0000256" key="6">
    <source>
        <dbReference type="ARBA" id="ARBA00022777"/>
    </source>
</evidence>
<feature type="compositionally biased region" description="Acidic residues" evidence="8">
    <location>
        <begin position="953"/>
        <end position="965"/>
    </location>
</feature>
<protein>
    <recommendedName>
        <fullName evidence="3">Polynucleotide 5'-hydroxyl-kinase GRC3</fullName>
    </recommendedName>
    <alternativeName>
        <fullName evidence="2">Polynucleotide 5'-hydroxyl-kinase grc3</fullName>
    </alternativeName>
</protein>
<dbReference type="GO" id="GO:0005634">
    <property type="term" value="C:nucleus"/>
    <property type="evidence" value="ECO:0007669"/>
    <property type="project" value="TreeGrafter"/>
</dbReference>
<feature type="region of interest" description="Disordered" evidence="8">
    <location>
        <begin position="832"/>
        <end position="856"/>
    </location>
</feature>
<keyword evidence="11" id="KW-1185">Reference proteome</keyword>
<evidence type="ECO:0000313" key="11">
    <source>
        <dbReference type="Proteomes" id="UP000187455"/>
    </source>
</evidence>
<dbReference type="Gene3D" id="3.40.50.300">
    <property type="entry name" value="P-loop containing nucleotide triphosphate hydrolases"/>
    <property type="match status" value="1"/>
</dbReference>
<dbReference type="GO" id="GO:0005524">
    <property type="term" value="F:ATP binding"/>
    <property type="evidence" value="ECO:0007669"/>
    <property type="project" value="UniProtKB-KW"/>
</dbReference>
<evidence type="ECO:0000256" key="1">
    <source>
        <dbReference type="ARBA" id="ARBA00011003"/>
    </source>
</evidence>
<dbReference type="Proteomes" id="UP000187455">
    <property type="component" value="Unassembled WGS sequence"/>
</dbReference>
<evidence type="ECO:0000256" key="2">
    <source>
        <dbReference type="ARBA" id="ARBA00018706"/>
    </source>
</evidence>
<feature type="region of interest" description="Disordered" evidence="8">
    <location>
        <begin position="657"/>
        <end position="712"/>
    </location>
</feature>
<dbReference type="GO" id="GO:0000448">
    <property type="term" value="P:cleavage in ITS2 between 5.8S rRNA and LSU-rRNA of tricistronic rRNA transcript (SSU-rRNA, 5.8S rRNA, LSU-rRNA)"/>
    <property type="evidence" value="ECO:0007669"/>
    <property type="project" value="TreeGrafter"/>
</dbReference>
<keyword evidence="4" id="KW-0808">Transferase</keyword>
<dbReference type="PANTHER" id="PTHR12755">
    <property type="entry name" value="CLEAVAGE/POLYADENYLATION FACTOR IA SUBUNIT CLP1P"/>
    <property type="match status" value="1"/>
</dbReference>
<dbReference type="GO" id="GO:0051731">
    <property type="term" value="F:polynucleotide 5'-hydroxyl-kinase activity"/>
    <property type="evidence" value="ECO:0007669"/>
    <property type="project" value="InterPro"/>
</dbReference>
<feature type="domain" description="Clp1 P-loop" evidence="9">
    <location>
        <begin position="473"/>
        <end position="554"/>
    </location>
</feature>
<feature type="compositionally biased region" description="Polar residues" evidence="8">
    <location>
        <begin position="967"/>
        <end position="976"/>
    </location>
</feature>
<dbReference type="Pfam" id="PF16575">
    <property type="entry name" value="CLP1_P"/>
    <property type="match status" value="2"/>
</dbReference>
<feature type="compositionally biased region" description="Polar residues" evidence="8">
    <location>
        <begin position="835"/>
        <end position="856"/>
    </location>
</feature>
<evidence type="ECO:0000256" key="7">
    <source>
        <dbReference type="ARBA" id="ARBA00022840"/>
    </source>
</evidence>
<feature type="region of interest" description="Disordered" evidence="8">
    <location>
        <begin position="951"/>
        <end position="999"/>
    </location>
</feature>
<dbReference type="PANTHER" id="PTHR12755:SF3">
    <property type="entry name" value="POLYNUCLEOTIDE 5'-HYDROXYL-KINASE NOL9"/>
    <property type="match status" value="1"/>
</dbReference>
<dbReference type="InterPro" id="IPR045116">
    <property type="entry name" value="Clp1/Grc3"/>
</dbReference>
<comment type="similarity">
    <text evidence="1">Belongs to the Clp1 family. NOL9/GRC3 subfamily.</text>
</comment>
<organism evidence="10 11">
    <name type="scientific">Smittium mucronatum</name>
    <dbReference type="NCBI Taxonomy" id="133383"/>
    <lineage>
        <taxon>Eukaryota</taxon>
        <taxon>Fungi</taxon>
        <taxon>Fungi incertae sedis</taxon>
        <taxon>Zoopagomycota</taxon>
        <taxon>Kickxellomycotina</taxon>
        <taxon>Harpellomycetes</taxon>
        <taxon>Harpellales</taxon>
        <taxon>Legeriomycetaceae</taxon>
        <taxon>Smittium</taxon>
    </lineage>
</organism>